<organism evidence="2 3">
    <name type="scientific">Gibberella subglutinans</name>
    <name type="common">Fusarium subglutinans</name>
    <dbReference type="NCBI Taxonomy" id="42677"/>
    <lineage>
        <taxon>Eukaryota</taxon>
        <taxon>Fungi</taxon>
        <taxon>Dikarya</taxon>
        <taxon>Ascomycota</taxon>
        <taxon>Pezizomycotina</taxon>
        <taxon>Sordariomycetes</taxon>
        <taxon>Hypocreomycetidae</taxon>
        <taxon>Hypocreales</taxon>
        <taxon>Nectriaceae</taxon>
        <taxon>Fusarium</taxon>
        <taxon>Fusarium fujikuroi species complex</taxon>
    </lineage>
</organism>
<evidence type="ECO:0000313" key="3">
    <source>
        <dbReference type="Proteomes" id="UP000547976"/>
    </source>
</evidence>
<gene>
    <name evidence="2" type="ORF">FSUBG_12400</name>
</gene>
<dbReference type="OrthoDB" id="5106000at2759"/>
<evidence type="ECO:0000313" key="2">
    <source>
        <dbReference type="EMBL" id="KAF5585625.1"/>
    </source>
</evidence>
<sequence>MYADCSFNVLELSLVPASLASLIIQSIASVLLKNYHQRYHTGKRFRLLLCNNLKAKLLVALCPRSYVVKDPSPKNFNSDSGFDDIFTDMGLTEKYKHGLESALHAKLAFKATWLLRKVHSWEPFIPITINGTRRYMWDTNVVMTNLTCFENARDWMQGNRMRDKEEKRREKKKRAGQADSHATQTTQEMPIGEKLALLDLSQLVLPSEILLITEKLWTQMQGVTVEVCETASRIQKLEEEPTVNEHPSYPGITKRASYRITIAKVVAGSVSC</sequence>
<dbReference type="Proteomes" id="UP000547976">
    <property type="component" value="Unassembled WGS sequence"/>
</dbReference>
<keyword evidence="3" id="KW-1185">Reference proteome</keyword>
<proteinExistence type="predicted"/>
<dbReference type="EMBL" id="JAAOAV010000266">
    <property type="protein sequence ID" value="KAF5585625.1"/>
    <property type="molecule type" value="Genomic_DNA"/>
</dbReference>
<name>A0A8H5P422_GIBSU</name>
<accession>A0A8H5P422</accession>
<evidence type="ECO:0000256" key="1">
    <source>
        <dbReference type="SAM" id="MobiDB-lite"/>
    </source>
</evidence>
<dbReference type="AlphaFoldDB" id="A0A8H5P422"/>
<dbReference type="RefSeq" id="XP_036532136.1">
    <property type="nucleotide sequence ID" value="XM_036677185.1"/>
</dbReference>
<dbReference type="GeneID" id="59311903"/>
<reference evidence="2 3" key="1">
    <citation type="submission" date="2020-05" db="EMBL/GenBank/DDBJ databases">
        <title>Identification and distribution of gene clusters putatively required for synthesis of sphingolipid metabolism inhibitors in phylogenetically diverse species of the filamentous fungus Fusarium.</title>
        <authorList>
            <person name="Kim H.-S."/>
            <person name="Busman M."/>
            <person name="Brown D.W."/>
            <person name="Divon H."/>
            <person name="Uhlig S."/>
            <person name="Proctor R.H."/>
        </authorList>
    </citation>
    <scope>NUCLEOTIDE SEQUENCE [LARGE SCALE GENOMIC DNA]</scope>
    <source>
        <strain evidence="2 3">NRRL 66333</strain>
    </source>
</reference>
<feature type="region of interest" description="Disordered" evidence="1">
    <location>
        <begin position="159"/>
        <end position="186"/>
    </location>
</feature>
<comment type="caution">
    <text evidence="2">The sequence shown here is derived from an EMBL/GenBank/DDBJ whole genome shotgun (WGS) entry which is preliminary data.</text>
</comment>
<protein>
    <submittedName>
        <fullName evidence="2">Uncharacterized protein</fullName>
    </submittedName>
</protein>